<dbReference type="PANTHER" id="PTHR30329">
    <property type="entry name" value="STATOR ELEMENT OF FLAGELLAR MOTOR COMPLEX"/>
    <property type="match status" value="1"/>
</dbReference>
<evidence type="ECO:0000256" key="1">
    <source>
        <dbReference type="ARBA" id="ARBA00004442"/>
    </source>
</evidence>
<dbReference type="SUPFAM" id="SSF103088">
    <property type="entry name" value="OmpA-like"/>
    <property type="match status" value="1"/>
</dbReference>
<proteinExistence type="predicted"/>
<gene>
    <name evidence="7" type="ORF">Rain11_1200</name>
</gene>
<evidence type="ECO:0000256" key="4">
    <source>
        <dbReference type="PROSITE-ProRule" id="PRU00473"/>
    </source>
</evidence>
<feature type="compositionally biased region" description="Basic and acidic residues" evidence="5">
    <location>
        <begin position="714"/>
        <end position="740"/>
    </location>
</feature>
<dbReference type="Pfam" id="PF00691">
    <property type="entry name" value="OmpA"/>
    <property type="match status" value="1"/>
</dbReference>
<dbReference type="Gene3D" id="3.30.1330.60">
    <property type="entry name" value="OmpA-like domain"/>
    <property type="match status" value="1"/>
</dbReference>
<dbReference type="InterPro" id="IPR006664">
    <property type="entry name" value="OMP_bac"/>
</dbReference>
<feature type="domain" description="OmpA-like" evidence="6">
    <location>
        <begin position="592"/>
        <end position="709"/>
    </location>
</feature>
<dbReference type="Pfam" id="PF14559">
    <property type="entry name" value="TPR_19"/>
    <property type="match status" value="1"/>
</dbReference>
<dbReference type="AlphaFoldDB" id="A0A2N3IHE8"/>
<comment type="caution">
    <text evidence="7">The sequence shown here is derived from an EMBL/GenBank/DDBJ whole genome shotgun (WGS) entry which is preliminary data.</text>
</comment>
<evidence type="ECO:0000256" key="2">
    <source>
        <dbReference type="ARBA" id="ARBA00023136"/>
    </source>
</evidence>
<dbReference type="InterPro" id="IPR050330">
    <property type="entry name" value="Bact_OuterMem_StrucFunc"/>
</dbReference>
<protein>
    <submittedName>
        <fullName evidence="7">OmpA family</fullName>
    </submittedName>
</protein>
<dbReference type="InterPro" id="IPR006665">
    <property type="entry name" value="OmpA-like"/>
</dbReference>
<dbReference type="SUPFAM" id="SSF82171">
    <property type="entry name" value="DPP6 N-terminal domain-like"/>
    <property type="match status" value="1"/>
</dbReference>
<dbReference type="InterPro" id="IPR011659">
    <property type="entry name" value="WD40"/>
</dbReference>
<dbReference type="SUPFAM" id="SSF48452">
    <property type="entry name" value="TPR-like"/>
    <property type="match status" value="1"/>
</dbReference>
<dbReference type="InterPro" id="IPR036737">
    <property type="entry name" value="OmpA-like_sf"/>
</dbReference>
<dbReference type="InterPro" id="IPR011042">
    <property type="entry name" value="6-blade_b-propeller_TolB-like"/>
</dbReference>
<evidence type="ECO:0000259" key="6">
    <source>
        <dbReference type="PROSITE" id="PS51123"/>
    </source>
</evidence>
<dbReference type="CDD" id="cd07185">
    <property type="entry name" value="OmpA_C-like"/>
    <property type="match status" value="1"/>
</dbReference>
<evidence type="ECO:0000256" key="5">
    <source>
        <dbReference type="SAM" id="MobiDB-lite"/>
    </source>
</evidence>
<accession>A0A2N3IHE8</accession>
<evidence type="ECO:0000313" key="8">
    <source>
        <dbReference type="Proteomes" id="UP000233387"/>
    </source>
</evidence>
<feature type="region of interest" description="Disordered" evidence="5">
    <location>
        <begin position="714"/>
        <end position="748"/>
    </location>
</feature>
<dbReference type="Gene3D" id="2.120.10.30">
    <property type="entry name" value="TolB, C-terminal domain"/>
    <property type="match status" value="1"/>
</dbReference>
<dbReference type="Proteomes" id="UP000233387">
    <property type="component" value="Unassembled WGS sequence"/>
</dbReference>
<organism evidence="7 8">
    <name type="scientific">Raineya orbicola</name>
    <dbReference type="NCBI Taxonomy" id="2016530"/>
    <lineage>
        <taxon>Bacteria</taxon>
        <taxon>Pseudomonadati</taxon>
        <taxon>Bacteroidota</taxon>
        <taxon>Cytophagia</taxon>
        <taxon>Cytophagales</taxon>
        <taxon>Raineyaceae</taxon>
        <taxon>Raineya</taxon>
    </lineage>
</organism>
<evidence type="ECO:0000256" key="3">
    <source>
        <dbReference type="ARBA" id="ARBA00023237"/>
    </source>
</evidence>
<reference evidence="7 8" key="1">
    <citation type="submission" date="2017-06" db="EMBL/GenBank/DDBJ databases">
        <title>Raineya orbicola gen. nov., sp. nov. a slightly thermophilic bacterium of the phylum Bacteroidetes and the description of Raineyaceae fam. nov.</title>
        <authorList>
            <person name="Albuquerque L."/>
            <person name="Polonia A.R.M."/>
            <person name="Barroso C."/>
            <person name="Froufe H.J.C."/>
            <person name="Lage O."/>
            <person name="Lobo-Da-Cunha A."/>
            <person name="Egas C."/>
            <person name="Da Costa M.S."/>
        </authorList>
    </citation>
    <scope>NUCLEOTIDE SEQUENCE [LARGE SCALE GENOMIC DNA]</scope>
    <source>
        <strain evidence="7 8">SPSPC-11</strain>
    </source>
</reference>
<dbReference type="Gene3D" id="1.25.40.10">
    <property type="entry name" value="Tetratricopeptide repeat domain"/>
    <property type="match status" value="1"/>
</dbReference>
<keyword evidence="3" id="KW-0998">Cell outer membrane</keyword>
<keyword evidence="2 4" id="KW-0472">Membrane</keyword>
<dbReference type="RefSeq" id="WP_165778086.1">
    <property type="nucleotide sequence ID" value="NZ_NKXO01000016.1"/>
</dbReference>
<dbReference type="InterPro" id="IPR011990">
    <property type="entry name" value="TPR-like_helical_dom_sf"/>
</dbReference>
<dbReference type="PRINTS" id="PR01021">
    <property type="entry name" value="OMPADOMAIN"/>
</dbReference>
<dbReference type="PRINTS" id="PR01023">
    <property type="entry name" value="NAFLGMOTY"/>
</dbReference>
<sequence>MKKITFLAIFLLPALLCGQGIKKKMADKNFTNFHYAEAIKYYESILAKNPDDTDSEEKLAECYRQNNDNKNAEKWLAKVLQRPTAKSIHKLYYAEALASEGKYEEAKKWYNVYNEDSRGQRFVDFYNNEMPSLLANNKDYTIEPAPFNSSNGSDFSPAFLGDKIVFCSNRHPSSNGWRKDEFKWNKSSFLDLYVTNPDGSGIEIFNKKINTRYHEGPVVFYDNGNKVIFTRNNYHEGKYKESSDGINKLKLFFAEKLPDGSWGNITPFAYNSDEYSVGHPTLSPDGQTLYFASDMPGGLGETDLYMCKWENGAWGKPINLGKEINTEGKEEFPFMDSKGNLFFASTGHGGFGGLDIFFAENLKGKFVKPENVGVPLNSSQDDFGIIVDATGRAGYLSSDRANANAQDDIYKFSGKPFGNYITLKAITLNAETKKPIPATSVNISLQEVVTSSLSGEDGIVEGTFHKKKTYKIVAQKEGFEPVTLILTPQELQKYQEGDMIEIPLIPIPQNIPVVIILDEETRQPVPSHLLITDKNKKSVFDKQEVSKTTVENIGTGKFDLHVTAKGYFFKNDTMSIIDNKKKVEKIVLLKRLKKNMVLIVNNINFEFNSDKLTKQSEKEVEYIYQLMAENPSLKIGIYAHTDAVGPDHRNLDLSNRRAKSVYTYINKRGIPMERMTWKGFGESKPIATNNTKEGRAKNRRVEFEVLEVEGVEIKDRYDPNKQHKDEKFDEKKALEEEKNKQKPKQNKP</sequence>
<name>A0A2N3IHE8_9BACT</name>
<dbReference type="GO" id="GO:0009279">
    <property type="term" value="C:cell outer membrane"/>
    <property type="evidence" value="ECO:0007669"/>
    <property type="project" value="UniProtKB-SubCell"/>
</dbReference>
<comment type="subcellular location">
    <subcellularLocation>
        <location evidence="1">Cell outer membrane</location>
    </subcellularLocation>
</comment>
<keyword evidence="8" id="KW-1185">Reference proteome</keyword>
<dbReference type="PROSITE" id="PS51123">
    <property type="entry name" value="OMPA_2"/>
    <property type="match status" value="1"/>
</dbReference>
<dbReference type="EMBL" id="NKXO01000016">
    <property type="protein sequence ID" value="PKQ69745.1"/>
    <property type="molecule type" value="Genomic_DNA"/>
</dbReference>
<dbReference type="PANTHER" id="PTHR30329:SF21">
    <property type="entry name" value="LIPOPROTEIN YIAD-RELATED"/>
    <property type="match status" value="1"/>
</dbReference>
<evidence type="ECO:0000313" key="7">
    <source>
        <dbReference type="EMBL" id="PKQ69745.1"/>
    </source>
</evidence>
<dbReference type="Pfam" id="PF07676">
    <property type="entry name" value="PD40"/>
    <property type="match status" value="2"/>
</dbReference>